<sequence>MKDWYADDVEEHVTFRFNELSFLYRDARIEEHPYNIWCDRGGEDVIQLDTPVGVIVIKNNVIVADRYGNTVSLYRAIDLAGRYSYHDTHLATTPVSLTYFNPSVNMDR</sequence>
<dbReference type="EMBL" id="JAKMXF010000036">
    <property type="protein sequence ID" value="KAI6660235.1"/>
    <property type="molecule type" value="Genomic_DNA"/>
</dbReference>
<evidence type="ECO:0000313" key="1">
    <source>
        <dbReference type="EMBL" id="KAI6660235.1"/>
    </source>
</evidence>
<evidence type="ECO:0000313" key="2">
    <source>
        <dbReference type="Proteomes" id="UP001165289"/>
    </source>
</evidence>
<gene>
    <name evidence="1" type="ORF">LOD99_10433</name>
</gene>
<reference evidence="1 2" key="1">
    <citation type="journal article" date="2023" name="BMC Biol.">
        <title>The compact genome of the sponge Oopsacas minuta (Hexactinellida) is lacking key metazoan core genes.</title>
        <authorList>
            <person name="Santini S."/>
            <person name="Schenkelaars Q."/>
            <person name="Jourda C."/>
            <person name="Duchesne M."/>
            <person name="Belahbib H."/>
            <person name="Rocher C."/>
            <person name="Selva M."/>
            <person name="Riesgo A."/>
            <person name="Vervoort M."/>
            <person name="Leys S.P."/>
            <person name="Kodjabachian L."/>
            <person name="Le Bivic A."/>
            <person name="Borchiellini C."/>
            <person name="Claverie J.M."/>
            <person name="Renard E."/>
        </authorList>
    </citation>
    <scope>NUCLEOTIDE SEQUENCE [LARGE SCALE GENOMIC DNA]</scope>
    <source>
        <strain evidence="1">SPO-2</strain>
    </source>
</reference>
<organism evidence="1 2">
    <name type="scientific">Oopsacas minuta</name>
    <dbReference type="NCBI Taxonomy" id="111878"/>
    <lineage>
        <taxon>Eukaryota</taxon>
        <taxon>Metazoa</taxon>
        <taxon>Porifera</taxon>
        <taxon>Hexactinellida</taxon>
        <taxon>Hexasterophora</taxon>
        <taxon>Lyssacinosida</taxon>
        <taxon>Leucopsacidae</taxon>
        <taxon>Oopsacas</taxon>
    </lineage>
</organism>
<keyword evidence="2" id="KW-1185">Reference proteome</keyword>
<comment type="caution">
    <text evidence="1">The sequence shown here is derived from an EMBL/GenBank/DDBJ whole genome shotgun (WGS) entry which is preliminary data.</text>
</comment>
<dbReference type="AlphaFoldDB" id="A0AAV7KHR1"/>
<protein>
    <submittedName>
        <fullName evidence="1">Uncharacterized protein</fullName>
    </submittedName>
</protein>
<proteinExistence type="predicted"/>
<accession>A0AAV7KHR1</accession>
<name>A0AAV7KHR1_9METZ</name>
<dbReference type="Proteomes" id="UP001165289">
    <property type="component" value="Unassembled WGS sequence"/>
</dbReference>